<dbReference type="SMART" id="SM00304">
    <property type="entry name" value="HAMP"/>
    <property type="match status" value="1"/>
</dbReference>
<evidence type="ECO:0000256" key="2">
    <source>
        <dbReference type="ARBA" id="ARBA00022519"/>
    </source>
</evidence>
<evidence type="ECO:0000256" key="1">
    <source>
        <dbReference type="ARBA" id="ARBA00004429"/>
    </source>
</evidence>
<comment type="subcellular location">
    <subcellularLocation>
        <location evidence="1">Cell inner membrane</location>
        <topology evidence="1">Multi-pass membrane protein</topology>
    </subcellularLocation>
</comment>
<comment type="caution">
    <text evidence="10">The sequence shown here is derived from an EMBL/GenBank/DDBJ whole genome shotgun (WGS) entry which is preliminary data.</text>
</comment>
<dbReference type="GO" id="GO:0005886">
    <property type="term" value="C:plasma membrane"/>
    <property type="evidence" value="ECO:0007669"/>
    <property type="project" value="UniProtKB-SubCell"/>
</dbReference>
<name>A0AA37MDE2_9HYPH</name>
<dbReference type="CDD" id="cd06225">
    <property type="entry name" value="HAMP"/>
    <property type="match status" value="1"/>
</dbReference>
<evidence type="ECO:0000259" key="7">
    <source>
        <dbReference type="PROSITE" id="PS50111"/>
    </source>
</evidence>
<evidence type="ECO:0000313" key="10">
    <source>
        <dbReference type="EMBL" id="GJD80414.1"/>
    </source>
</evidence>
<feature type="domain" description="HAMP" evidence="9">
    <location>
        <begin position="211"/>
        <end position="264"/>
    </location>
</feature>
<keyword evidence="2" id="KW-1003">Cell membrane</keyword>
<keyword evidence="11" id="KW-1185">Reference proteome</keyword>
<dbReference type="RefSeq" id="WP_238304267.1">
    <property type="nucleotide sequence ID" value="NZ_BPQM01000093.1"/>
</dbReference>
<dbReference type="PANTHER" id="PTHR32089:SF112">
    <property type="entry name" value="LYSOZYME-LIKE PROTEIN-RELATED"/>
    <property type="match status" value="1"/>
</dbReference>
<evidence type="ECO:0000259" key="9">
    <source>
        <dbReference type="PROSITE" id="PS50885"/>
    </source>
</evidence>
<feature type="transmembrane region" description="Helical" evidence="6">
    <location>
        <begin position="189"/>
        <end position="211"/>
    </location>
</feature>
<sequence>MRLSLKTTLFALFAGSALIAAGQGTVSLLKLSAIRQDVKEIAGNWLPSIAALNEINIAANKVRLRQYRLVTTWADQSSIAANRKLYETAQDTMADARRGYRALISSEKERALYDRFAALWGRYEDASRSMLGRLEAGHREEATAEFIGPSILKLYNEATATLEESLLLNRDGAQADADAAAASAEAASLAAIIAMILATLSAIGAAVLGFLRISRPIVRITGTMGSLAAGDVSGAVPYDGRQDEIGAMAAAVQVFKDNLIRTRQLEAETALARASAEEQRKAGMRQMADGFEAAVSGIIGSVTSAATELQATAQSMSGTATETAEQTVTVAGAAEEAAANVHTVAAAAEELGVSVQEIGRQVSGSSTLAQQAASAADQTTRLVNELSQSADQIGTMIGLISNIANQTNLLALNATIEAARAGEAGRGFAVVAAEVKELANQTGRATEEIGQRIGQIQGVTEQAVGAIEGIADRIREINAVAGSIAAAVEQQGAATQEIVRNVAQASTGTSEVTSNIVSVARASEETGAAATQVLGAASELSRQSAHLSTEVARFLSTIRAA</sequence>
<dbReference type="Gene3D" id="1.10.287.950">
    <property type="entry name" value="Methyl-accepting chemotaxis protein"/>
    <property type="match status" value="1"/>
</dbReference>
<dbReference type="Pfam" id="PF00672">
    <property type="entry name" value="HAMP"/>
    <property type="match status" value="1"/>
</dbReference>
<dbReference type="GO" id="GO:0004888">
    <property type="term" value="F:transmembrane signaling receptor activity"/>
    <property type="evidence" value="ECO:0007669"/>
    <property type="project" value="InterPro"/>
</dbReference>
<dbReference type="Pfam" id="PF00015">
    <property type="entry name" value="MCPsignal"/>
    <property type="match status" value="1"/>
</dbReference>
<protein>
    <recommendedName>
        <fullName evidence="12">Methyl-accepting chemotaxis sensory transducer</fullName>
    </recommendedName>
</protein>
<organism evidence="10 11">
    <name type="scientific">Methylobacterium gregans</name>
    <dbReference type="NCBI Taxonomy" id="374424"/>
    <lineage>
        <taxon>Bacteria</taxon>
        <taxon>Pseudomonadati</taxon>
        <taxon>Pseudomonadota</taxon>
        <taxon>Alphaproteobacteria</taxon>
        <taxon>Hyphomicrobiales</taxon>
        <taxon>Methylobacteriaceae</taxon>
        <taxon>Methylobacterium</taxon>
    </lineage>
</organism>
<evidence type="ECO:0008006" key="12">
    <source>
        <dbReference type="Google" id="ProtNLM"/>
    </source>
</evidence>
<keyword evidence="6" id="KW-1133">Transmembrane helix</keyword>
<dbReference type="PRINTS" id="PR00260">
    <property type="entry name" value="CHEMTRNSDUCR"/>
</dbReference>
<keyword evidence="2" id="KW-0997">Cell inner membrane</keyword>
<keyword evidence="3 5" id="KW-0807">Transducer</keyword>
<evidence type="ECO:0000259" key="8">
    <source>
        <dbReference type="PROSITE" id="PS50192"/>
    </source>
</evidence>
<feature type="domain" description="Methyl-accepting transducer" evidence="7">
    <location>
        <begin position="305"/>
        <end position="541"/>
    </location>
</feature>
<dbReference type="SUPFAM" id="SSF58104">
    <property type="entry name" value="Methyl-accepting chemotaxis protein (MCP) signaling domain"/>
    <property type="match status" value="1"/>
</dbReference>
<dbReference type="PROSITE" id="PS50885">
    <property type="entry name" value="HAMP"/>
    <property type="match status" value="1"/>
</dbReference>
<reference evidence="10" key="2">
    <citation type="submission" date="2021-08" db="EMBL/GenBank/DDBJ databases">
        <authorList>
            <person name="Tani A."/>
            <person name="Ola A."/>
            <person name="Ogura Y."/>
            <person name="Katsura K."/>
            <person name="Hayashi T."/>
        </authorList>
    </citation>
    <scope>NUCLEOTIDE SEQUENCE</scope>
    <source>
        <strain evidence="10">NBRC 103626</strain>
    </source>
</reference>
<gene>
    <name evidence="10" type="ORF">NBEOAGPD_3655</name>
</gene>
<dbReference type="InterPro" id="IPR004089">
    <property type="entry name" value="MCPsignal_dom"/>
</dbReference>
<reference evidence="10" key="1">
    <citation type="journal article" date="2016" name="Front. Microbiol.">
        <title>Genome Sequence of the Piezophilic, Mesophilic Sulfate-Reducing Bacterium Desulfovibrio indicus J2T.</title>
        <authorList>
            <person name="Cao J."/>
            <person name="Maignien L."/>
            <person name="Shao Z."/>
            <person name="Alain K."/>
            <person name="Jebbar M."/>
        </authorList>
    </citation>
    <scope>NUCLEOTIDE SEQUENCE</scope>
    <source>
        <strain evidence="10">NBRC 103626</strain>
    </source>
</reference>
<dbReference type="InterPro" id="IPR000727">
    <property type="entry name" value="T_SNARE_dom"/>
</dbReference>
<dbReference type="InterPro" id="IPR004090">
    <property type="entry name" value="Chemotax_Me-accpt_rcpt"/>
</dbReference>
<evidence type="ECO:0000256" key="6">
    <source>
        <dbReference type="SAM" id="Phobius"/>
    </source>
</evidence>
<dbReference type="PROSITE" id="PS50111">
    <property type="entry name" value="CHEMOTAXIS_TRANSDUC_2"/>
    <property type="match status" value="1"/>
</dbReference>
<comment type="similarity">
    <text evidence="4">Belongs to the methyl-accepting chemotaxis (MCP) protein family.</text>
</comment>
<keyword evidence="6" id="KW-0812">Transmembrane</keyword>
<keyword evidence="6" id="KW-0472">Membrane</keyword>
<dbReference type="GO" id="GO:0006935">
    <property type="term" value="P:chemotaxis"/>
    <property type="evidence" value="ECO:0007669"/>
    <property type="project" value="InterPro"/>
</dbReference>
<dbReference type="AlphaFoldDB" id="A0AA37MDE2"/>
<proteinExistence type="inferred from homology"/>
<dbReference type="InterPro" id="IPR024478">
    <property type="entry name" value="HlyB_4HB_MCP"/>
</dbReference>
<dbReference type="SMART" id="SM00283">
    <property type="entry name" value="MA"/>
    <property type="match status" value="1"/>
</dbReference>
<evidence type="ECO:0000313" key="11">
    <source>
        <dbReference type="Proteomes" id="UP001055108"/>
    </source>
</evidence>
<evidence type="ECO:0000256" key="4">
    <source>
        <dbReference type="ARBA" id="ARBA00029447"/>
    </source>
</evidence>
<dbReference type="InterPro" id="IPR003660">
    <property type="entry name" value="HAMP_dom"/>
</dbReference>
<evidence type="ECO:0000256" key="3">
    <source>
        <dbReference type="ARBA" id="ARBA00023224"/>
    </source>
</evidence>
<dbReference type="EMBL" id="BPQM01000093">
    <property type="protein sequence ID" value="GJD80414.1"/>
    <property type="molecule type" value="Genomic_DNA"/>
</dbReference>
<dbReference type="PROSITE" id="PS50192">
    <property type="entry name" value="T_SNARE"/>
    <property type="match status" value="1"/>
</dbReference>
<evidence type="ECO:0000256" key="5">
    <source>
        <dbReference type="PROSITE-ProRule" id="PRU00284"/>
    </source>
</evidence>
<feature type="domain" description="T-SNARE coiled-coil homology" evidence="8">
    <location>
        <begin position="457"/>
        <end position="519"/>
    </location>
</feature>
<dbReference type="Proteomes" id="UP001055108">
    <property type="component" value="Unassembled WGS sequence"/>
</dbReference>
<accession>A0AA37MDE2</accession>
<dbReference type="PANTHER" id="PTHR32089">
    <property type="entry name" value="METHYL-ACCEPTING CHEMOTAXIS PROTEIN MCPB"/>
    <property type="match status" value="1"/>
</dbReference>
<dbReference type="GO" id="GO:0007165">
    <property type="term" value="P:signal transduction"/>
    <property type="evidence" value="ECO:0007669"/>
    <property type="project" value="UniProtKB-KW"/>
</dbReference>
<dbReference type="Pfam" id="PF12729">
    <property type="entry name" value="4HB_MCP_1"/>
    <property type="match status" value="1"/>
</dbReference>